<dbReference type="AlphaFoldDB" id="A0A1A8XK24"/>
<dbReference type="PANTHER" id="PTHR38767:SF1">
    <property type="entry name" value="DNA POLYMERASE III SUBUNIT CHI"/>
    <property type="match status" value="1"/>
</dbReference>
<evidence type="ECO:0000313" key="1">
    <source>
        <dbReference type="EMBL" id="SBT05485.1"/>
    </source>
</evidence>
<evidence type="ECO:0000313" key="2">
    <source>
        <dbReference type="Proteomes" id="UP000199169"/>
    </source>
</evidence>
<organism evidence="1 2">
    <name type="scientific">Candidatus Accumulibacter aalborgensis</name>
    <dbReference type="NCBI Taxonomy" id="1860102"/>
    <lineage>
        <taxon>Bacteria</taxon>
        <taxon>Pseudomonadati</taxon>
        <taxon>Pseudomonadota</taxon>
        <taxon>Betaproteobacteria</taxon>
        <taxon>Candidatus Accumulibacter</taxon>
    </lineage>
</organism>
<reference evidence="2" key="1">
    <citation type="submission" date="2016-06" db="EMBL/GenBank/DDBJ databases">
        <authorList>
            <person name="McIlroy S.J."/>
            <person name="Karst S.M."/>
            <person name="Albertsen M."/>
        </authorList>
    </citation>
    <scope>NUCLEOTIDE SEQUENCE [LARGE SCALE GENOMIC DNA]</scope>
</reference>
<dbReference type="InterPro" id="IPR036768">
    <property type="entry name" value="PolIII_chi_sf"/>
</dbReference>
<gene>
    <name evidence="1" type="ORF">ACCAA_220004</name>
</gene>
<dbReference type="SUPFAM" id="SSF102400">
    <property type="entry name" value="DNA polymerase III chi subunit"/>
    <property type="match status" value="1"/>
</dbReference>
<proteinExistence type="predicted"/>
<dbReference type="Pfam" id="PF04364">
    <property type="entry name" value="DNA_pol3_chi"/>
    <property type="match status" value="1"/>
</dbReference>
<accession>A0A1A8XK24</accession>
<dbReference type="RefSeq" id="WP_186406594.1">
    <property type="nucleotide sequence ID" value="NZ_FLQX01000097.1"/>
</dbReference>
<dbReference type="Proteomes" id="UP000199169">
    <property type="component" value="Unassembled WGS sequence"/>
</dbReference>
<dbReference type="Gene3D" id="3.40.50.10110">
    <property type="entry name" value="DNA polymerase III subunit chi"/>
    <property type="match status" value="1"/>
</dbReference>
<dbReference type="EMBL" id="FLQX01000097">
    <property type="protein sequence ID" value="SBT05485.1"/>
    <property type="molecule type" value="Genomic_DNA"/>
</dbReference>
<dbReference type="GO" id="GO:0032298">
    <property type="term" value="P:positive regulation of DNA-templated DNA replication initiation"/>
    <property type="evidence" value="ECO:0007669"/>
    <property type="project" value="TreeGrafter"/>
</dbReference>
<sequence length="141" mass="15527">MTQVFFYHSAADRIAAAASLIGKAFSQKKALLVYAPDAELAAALDRHLWTHPPTGFVPHVGVNSPLAAETPVLIASQLESVPHDERLFNLSTEVPPGFSRFASLIEVVGQEDEERVAGRRRAKFYKDRGYEIRYLDLSGSS</sequence>
<keyword evidence="2" id="KW-1185">Reference proteome</keyword>
<dbReference type="GO" id="GO:0003887">
    <property type="term" value="F:DNA-directed DNA polymerase activity"/>
    <property type="evidence" value="ECO:0007669"/>
    <property type="project" value="InterPro"/>
</dbReference>
<protein>
    <submittedName>
        <fullName evidence="1">DNA polymerase III chi subunit HolC</fullName>
    </submittedName>
</protein>
<dbReference type="PANTHER" id="PTHR38767">
    <property type="entry name" value="DNA POLYMERASE III SUBUNIT CHI"/>
    <property type="match status" value="1"/>
</dbReference>
<dbReference type="GO" id="GO:0006260">
    <property type="term" value="P:DNA replication"/>
    <property type="evidence" value="ECO:0007669"/>
    <property type="project" value="InterPro"/>
</dbReference>
<dbReference type="GO" id="GO:0003677">
    <property type="term" value="F:DNA binding"/>
    <property type="evidence" value="ECO:0007669"/>
    <property type="project" value="InterPro"/>
</dbReference>
<name>A0A1A8XK24_9PROT</name>
<dbReference type="STRING" id="1860102.ACCAA_220004"/>
<dbReference type="InterPro" id="IPR007459">
    <property type="entry name" value="DNA_pol3_chi"/>
</dbReference>